<dbReference type="PANTHER" id="PTHR23124:SF147">
    <property type="entry name" value="C-TYPE LECTIN DOMAIN-CONTAINING PROTEIN"/>
    <property type="match status" value="1"/>
</dbReference>
<protein>
    <recommendedName>
        <fullName evidence="5">C-type lectin domain-containing protein</fullName>
    </recommendedName>
</protein>
<dbReference type="InterPro" id="IPR016187">
    <property type="entry name" value="CTDL_fold"/>
</dbReference>
<dbReference type="Proteomes" id="UP000005237">
    <property type="component" value="Unassembled WGS sequence"/>
</dbReference>
<dbReference type="SUPFAM" id="SSF56436">
    <property type="entry name" value="C-type lectin-like"/>
    <property type="match status" value="1"/>
</dbReference>
<sequence>MVSCKLLLSLLALVAVAQAIIRPGYGYGYGGGGGKNHPKTKKPTPAPTPAPTTTPVPVESTTLKMTPACEPGYTLYKRGSGYWCMKVVRGVNVTVSEAAALCTAEQSVLTNYENEAERLAVSAQAQALIIGELGLSAGSIAVAGQRIKQCVSVDSAVISAPPCNDKALVFTVPASANTNPAYLWTTWAVDEPTSNHWISDVEECLQLNIQPSDKERHQLVNDIYCNFKNAPNDPENTLYMNYGALCGQPNTFEASA</sequence>
<feature type="region of interest" description="Disordered" evidence="1">
    <location>
        <begin position="35"/>
        <end position="59"/>
    </location>
</feature>
<name>A0A8R1HP18_CAEJA</name>
<evidence type="ECO:0000313" key="3">
    <source>
        <dbReference type="EnsemblMetazoa" id="CJA03186.1"/>
    </source>
</evidence>
<keyword evidence="4" id="KW-1185">Reference proteome</keyword>
<reference evidence="4" key="1">
    <citation type="submission" date="2010-08" db="EMBL/GenBank/DDBJ databases">
        <authorList>
            <consortium name="Caenorhabditis japonica Sequencing Consortium"/>
            <person name="Wilson R.K."/>
        </authorList>
    </citation>
    <scope>NUCLEOTIDE SEQUENCE [LARGE SCALE GENOMIC DNA]</scope>
    <source>
        <strain evidence="4">DF5081</strain>
    </source>
</reference>
<evidence type="ECO:0008006" key="5">
    <source>
        <dbReference type="Google" id="ProtNLM"/>
    </source>
</evidence>
<dbReference type="InterPro" id="IPR016186">
    <property type="entry name" value="C-type_lectin-like/link_sf"/>
</dbReference>
<feature type="compositionally biased region" description="Pro residues" evidence="1">
    <location>
        <begin position="44"/>
        <end position="54"/>
    </location>
</feature>
<accession>A0A8R1HP18</accession>
<dbReference type="Gene3D" id="3.10.100.10">
    <property type="entry name" value="Mannose-Binding Protein A, subunit A"/>
    <property type="match status" value="1"/>
</dbReference>
<keyword evidence="2" id="KW-0732">Signal</keyword>
<feature type="signal peptide" evidence="2">
    <location>
        <begin position="1"/>
        <end position="19"/>
    </location>
</feature>
<dbReference type="PANTHER" id="PTHR23124">
    <property type="entry name" value="C-TYPE LECTIN DOMAIN-CONTAINING PROTEIN-RELATED-RELATED"/>
    <property type="match status" value="1"/>
</dbReference>
<dbReference type="EnsemblMetazoa" id="CJA03186.1">
    <property type="protein sequence ID" value="CJA03186.1"/>
    <property type="gene ID" value="WBGene00122390"/>
</dbReference>
<dbReference type="OMA" id="KINDFYC"/>
<organism evidence="3 4">
    <name type="scientific">Caenorhabditis japonica</name>
    <dbReference type="NCBI Taxonomy" id="281687"/>
    <lineage>
        <taxon>Eukaryota</taxon>
        <taxon>Metazoa</taxon>
        <taxon>Ecdysozoa</taxon>
        <taxon>Nematoda</taxon>
        <taxon>Chromadorea</taxon>
        <taxon>Rhabditida</taxon>
        <taxon>Rhabditina</taxon>
        <taxon>Rhabditomorpha</taxon>
        <taxon>Rhabditoidea</taxon>
        <taxon>Rhabditidae</taxon>
        <taxon>Peloderinae</taxon>
        <taxon>Caenorhabditis</taxon>
    </lineage>
</organism>
<proteinExistence type="predicted"/>
<evidence type="ECO:0000256" key="1">
    <source>
        <dbReference type="SAM" id="MobiDB-lite"/>
    </source>
</evidence>
<evidence type="ECO:0000256" key="2">
    <source>
        <dbReference type="SAM" id="SignalP"/>
    </source>
</evidence>
<dbReference type="AlphaFoldDB" id="A0A8R1HP18"/>
<feature type="chain" id="PRO_5035805650" description="C-type lectin domain-containing protein" evidence="2">
    <location>
        <begin position="20"/>
        <end position="256"/>
    </location>
</feature>
<reference evidence="3" key="2">
    <citation type="submission" date="2022-06" db="UniProtKB">
        <authorList>
            <consortium name="EnsemblMetazoa"/>
        </authorList>
    </citation>
    <scope>IDENTIFICATION</scope>
    <source>
        <strain evidence="3">DF5081</strain>
    </source>
</reference>
<evidence type="ECO:0000313" key="4">
    <source>
        <dbReference type="Proteomes" id="UP000005237"/>
    </source>
</evidence>